<evidence type="ECO:0000256" key="3">
    <source>
        <dbReference type="ARBA" id="ARBA00022692"/>
    </source>
</evidence>
<evidence type="ECO:0000256" key="1">
    <source>
        <dbReference type="ARBA" id="ARBA00004141"/>
    </source>
</evidence>
<accession>A0A8S3UVX0</accession>
<feature type="transmembrane region" description="Helical" evidence="8">
    <location>
        <begin position="597"/>
        <end position="618"/>
    </location>
</feature>
<evidence type="ECO:0000256" key="5">
    <source>
        <dbReference type="ARBA" id="ARBA00023065"/>
    </source>
</evidence>
<dbReference type="Pfam" id="PF18139">
    <property type="entry name" value="LSDAT_euk"/>
    <property type="match status" value="1"/>
</dbReference>
<dbReference type="InterPro" id="IPR050927">
    <property type="entry name" value="TRPM"/>
</dbReference>
<evidence type="ECO:0000256" key="7">
    <source>
        <dbReference type="ARBA" id="ARBA00023303"/>
    </source>
</evidence>
<evidence type="ECO:0000256" key="4">
    <source>
        <dbReference type="ARBA" id="ARBA00022989"/>
    </source>
</evidence>
<protein>
    <submittedName>
        <fullName evidence="11">Uncharacterized protein</fullName>
    </submittedName>
</protein>
<dbReference type="OrthoDB" id="10029073at2759"/>
<dbReference type="EMBL" id="CAJPWZ010002853">
    <property type="protein sequence ID" value="CAG2246327.1"/>
    <property type="molecule type" value="Genomic_DNA"/>
</dbReference>
<keyword evidence="2" id="KW-0813">Transport</keyword>
<evidence type="ECO:0000259" key="10">
    <source>
        <dbReference type="Pfam" id="PF25508"/>
    </source>
</evidence>
<feature type="domain" description="TRPM-like" evidence="10">
    <location>
        <begin position="291"/>
        <end position="525"/>
    </location>
</feature>
<gene>
    <name evidence="11" type="ORF">MEDL_58302</name>
</gene>
<comment type="caution">
    <text evidence="11">The sequence shown here is derived from an EMBL/GenBank/DDBJ whole genome shotgun (WGS) entry which is preliminary data.</text>
</comment>
<comment type="subcellular location">
    <subcellularLocation>
        <location evidence="1">Membrane</location>
        <topology evidence="1">Multi-pass membrane protein</topology>
    </subcellularLocation>
</comment>
<dbReference type="InterPro" id="IPR041491">
    <property type="entry name" value="TRPM_SLOG"/>
</dbReference>
<dbReference type="Proteomes" id="UP000683360">
    <property type="component" value="Unassembled WGS sequence"/>
</dbReference>
<keyword evidence="5" id="KW-0406">Ion transport</keyword>
<keyword evidence="4 8" id="KW-1133">Transmembrane helix</keyword>
<evidence type="ECO:0000313" key="11">
    <source>
        <dbReference type="EMBL" id="CAG2246327.1"/>
    </source>
</evidence>
<dbReference type="InterPro" id="IPR057366">
    <property type="entry name" value="TRPM-like"/>
</dbReference>
<feature type="transmembrane region" description="Helical" evidence="8">
    <location>
        <begin position="748"/>
        <end position="768"/>
    </location>
</feature>
<dbReference type="Pfam" id="PF25508">
    <property type="entry name" value="TRPM2"/>
    <property type="match status" value="1"/>
</dbReference>
<keyword evidence="6 8" id="KW-0472">Membrane</keyword>
<evidence type="ECO:0000256" key="8">
    <source>
        <dbReference type="SAM" id="Phobius"/>
    </source>
</evidence>
<reference evidence="11" key="1">
    <citation type="submission" date="2021-03" db="EMBL/GenBank/DDBJ databases">
        <authorList>
            <person name="Bekaert M."/>
        </authorList>
    </citation>
    <scope>NUCLEOTIDE SEQUENCE</scope>
</reference>
<dbReference type="PANTHER" id="PTHR13800">
    <property type="entry name" value="TRANSIENT RECEPTOR POTENTIAL CATION CHANNEL, SUBFAMILY M, MEMBER 6"/>
    <property type="match status" value="1"/>
</dbReference>
<dbReference type="PANTHER" id="PTHR13800:SF12">
    <property type="entry name" value="TRANSIENT RECEPTOR POTENTIAL CATION CHANNEL SUBFAMILY M MEMBER-LIKE 2"/>
    <property type="match status" value="1"/>
</dbReference>
<keyword evidence="3 8" id="KW-0812">Transmembrane</keyword>
<organism evidence="11 12">
    <name type="scientific">Mytilus edulis</name>
    <name type="common">Blue mussel</name>
    <dbReference type="NCBI Taxonomy" id="6550"/>
    <lineage>
        <taxon>Eukaryota</taxon>
        <taxon>Metazoa</taxon>
        <taxon>Spiralia</taxon>
        <taxon>Lophotrochozoa</taxon>
        <taxon>Mollusca</taxon>
        <taxon>Bivalvia</taxon>
        <taxon>Autobranchia</taxon>
        <taxon>Pteriomorphia</taxon>
        <taxon>Mytilida</taxon>
        <taxon>Mytiloidea</taxon>
        <taxon>Mytilidae</taxon>
        <taxon>Mytilinae</taxon>
        <taxon>Mytilus</taxon>
    </lineage>
</organism>
<evidence type="ECO:0000259" key="9">
    <source>
        <dbReference type="Pfam" id="PF18139"/>
    </source>
</evidence>
<evidence type="ECO:0000256" key="2">
    <source>
        <dbReference type="ARBA" id="ARBA00022448"/>
    </source>
</evidence>
<keyword evidence="7" id="KW-0407">Ion channel</keyword>
<feature type="transmembrane region" description="Helical" evidence="8">
    <location>
        <begin position="841"/>
        <end position="866"/>
    </location>
</feature>
<evidence type="ECO:0000256" key="6">
    <source>
        <dbReference type="ARBA" id="ARBA00023136"/>
    </source>
</evidence>
<dbReference type="GO" id="GO:0005886">
    <property type="term" value="C:plasma membrane"/>
    <property type="evidence" value="ECO:0007669"/>
    <property type="project" value="TreeGrafter"/>
</dbReference>
<dbReference type="AlphaFoldDB" id="A0A8S3UVX0"/>
<feature type="domain" description="TRPM SLOG" evidence="9">
    <location>
        <begin position="130"/>
        <end position="184"/>
    </location>
</feature>
<sequence>MYYFIESWIFYRGKNSGVSSYINKAFKKETSNSKKDKTNTTPLNETDSTILIAVQPKKNDKIKKLLKAGKLNPHKVFQLNMEPEKEKEKCELVKKKEEYKWFNTYIATLLADISERWTPLLDVLFVDEDQHDSQALEMKVPVLLLVVEGDMRTVHQVKATVKKNIPVLLIKGSGNAADLISNYLDEPLQSERYHDKVHVGEYEKEFKPDELSVEFLIAEADMYRQPQEQQADKKQKHEEHRTRNTVTLNIVNDKNLNIQSLMKSYQLSLSPGSLSLYFYIAYQFIQEKTYKNKEKDLQLLLLEAIIADRVDYVSAMLQNGVEFNYDHFETLYNETLQCENCRAKDCRKIHSIHHRISADVCEQIWCTCQGKMKGIAGNGSTNCKRHVARSLTICDSGRLMCQQLLNYATITNEIRPGTVHPTLDDDEGYFHDLLAWALFTNRVEIAGVFWSRCKNQLLTAVMASSILKNMANKATSAKDRQLYQDLLDHSRLFEERVVHMQSSLYEESEYDAMSLMEKKDDVWGIHVSPMICAHEHNMIDVIGHPCIQRHLNRIWYNEQICFPIGTSEAAAKFWDCFRNACCCNGCTRRIQAWFSPLMKFFIHYIFLMALIIEFSAFVLTDLKIISSISDIGIYEWLLYLWLFADLLEEFGFPNLIRPRMFRRRKHTYWFKMKRFLFNFWTILTFLSHVVLIQAIWVRFFTSSVYHRASLRLYSLGLFLMYMRFLQCMIVHSYFGPKIIMIGEMLLELFKFVWILIIFMMCTGVLYHANMYPSHYDMWSPEGVQYWRIWKIIALPYWQIYGELFLEDLQGDNNGVNGNCTFETSVWEDQPGTYERCVDYDWAVIVIAAFYMLITNLLLVNLIIALFTSRFEEVQKDSDKLSKYWRYSVITQYRNRHPVPLNLLFLPWRIWRNCCKQQCDCRKEDVKTVSQETQNLHAVKCLYIESMKTK</sequence>
<proteinExistence type="predicted"/>
<keyword evidence="12" id="KW-1185">Reference proteome</keyword>
<feature type="transmembrane region" description="Helical" evidence="8">
    <location>
        <begin position="677"/>
        <end position="700"/>
    </location>
</feature>
<evidence type="ECO:0000313" key="12">
    <source>
        <dbReference type="Proteomes" id="UP000683360"/>
    </source>
</evidence>
<dbReference type="GO" id="GO:0099604">
    <property type="term" value="F:ligand-gated calcium channel activity"/>
    <property type="evidence" value="ECO:0007669"/>
    <property type="project" value="TreeGrafter"/>
</dbReference>
<name>A0A8S3UVX0_MYTED</name>
<feature type="transmembrane region" description="Helical" evidence="8">
    <location>
        <begin position="712"/>
        <end position="736"/>
    </location>
</feature>